<dbReference type="GO" id="GO:0008270">
    <property type="term" value="F:zinc ion binding"/>
    <property type="evidence" value="ECO:0007669"/>
    <property type="project" value="UniProtKB-KW"/>
</dbReference>
<evidence type="ECO:0000313" key="11">
    <source>
        <dbReference type="EMBL" id="CAG8553583.1"/>
    </source>
</evidence>
<dbReference type="PROSITE" id="PS00518">
    <property type="entry name" value="ZF_RING_1"/>
    <property type="match status" value="1"/>
</dbReference>
<sequence>MQDQQARDRSICIQLHLNEVHDALERRKGKGVHKSDSEYALELHQDELRKYNITIKDRAIVKSIQRAVDTDMAIIERFRRLELQEAADRRLALQLSRGEDGFNHHADEYEEPDQNEYYTGMPRNQYYTGIPENNIYIGEPSSSTSEFPKRISPAPSSVSSSPPDSTWISSYLTPSDGGPSSAAPRTKTQLKQCNCCFERRETHSLTCMHNFCYPCLRQLFVKATTDETLMPVRCCGEEISIDVAERVLNDAELQAHLMKRLEVTTEDKLYCPNPLCSRFIPISDVTVDVILCPACDSQICSDCGNYVHRCVLIRMSALGGACPEDPEDAQIRELAIQEKWQQCHRCHRIVDLYYGCNHMTCICRNEFCYECGESWKSCDCPIWDEERLILTATKRVQQAQPYLRGHYFDNAVDDYRRRLEVEHICRHQWTHIQLDQTQQCANCWFVLKNYTYECRDCLLRVCFTCRYHRIPHEE</sequence>
<dbReference type="OrthoDB" id="442087at2759"/>
<feature type="region of interest" description="Disordered" evidence="9">
    <location>
        <begin position="102"/>
        <end position="185"/>
    </location>
</feature>
<gene>
    <name evidence="11" type="ORF">PBRASI_LOCUS5215</name>
</gene>
<keyword evidence="6" id="KW-0863">Zinc-finger</keyword>
<dbReference type="PROSITE" id="PS51873">
    <property type="entry name" value="TRIAD"/>
    <property type="match status" value="1"/>
</dbReference>
<comment type="caution">
    <text evidence="11">The sequence shown here is derived from an EMBL/GenBank/DDBJ whole genome shotgun (WGS) entry which is preliminary data.</text>
</comment>
<dbReference type="Gene3D" id="1.20.120.1750">
    <property type="match status" value="1"/>
</dbReference>
<feature type="compositionally biased region" description="Low complexity" evidence="9">
    <location>
        <begin position="152"/>
        <end position="170"/>
    </location>
</feature>
<comment type="catalytic activity">
    <reaction evidence="1">
        <text>[E2 ubiquitin-conjugating enzyme]-S-ubiquitinyl-L-cysteine + [acceptor protein]-L-lysine = [E2 ubiquitin-conjugating enzyme]-L-cysteine + [acceptor protein]-N(6)-ubiquitinyl-L-lysine.</text>
        <dbReference type="EC" id="2.3.2.31"/>
    </reaction>
</comment>
<evidence type="ECO:0000256" key="2">
    <source>
        <dbReference type="ARBA" id="ARBA00012251"/>
    </source>
</evidence>
<evidence type="ECO:0000313" key="12">
    <source>
        <dbReference type="Proteomes" id="UP000789739"/>
    </source>
</evidence>
<keyword evidence="12" id="KW-1185">Reference proteome</keyword>
<dbReference type="GO" id="GO:0016567">
    <property type="term" value="P:protein ubiquitination"/>
    <property type="evidence" value="ECO:0007669"/>
    <property type="project" value="InterPro"/>
</dbReference>
<evidence type="ECO:0000256" key="3">
    <source>
        <dbReference type="ARBA" id="ARBA00022679"/>
    </source>
</evidence>
<dbReference type="InterPro" id="IPR031127">
    <property type="entry name" value="E3_UB_ligase_RBR"/>
</dbReference>
<dbReference type="SUPFAM" id="SSF57850">
    <property type="entry name" value="RING/U-box"/>
    <property type="match status" value="2"/>
</dbReference>
<dbReference type="Pfam" id="PF01485">
    <property type="entry name" value="IBR"/>
    <property type="match status" value="1"/>
</dbReference>
<evidence type="ECO:0000256" key="4">
    <source>
        <dbReference type="ARBA" id="ARBA00022723"/>
    </source>
</evidence>
<evidence type="ECO:0000256" key="5">
    <source>
        <dbReference type="ARBA" id="ARBA00022737"/>
    </source>
</evidence>
<organism evidence="11 12">
    <name type="scientific">Paraglomus brasilianum</name>
    <dbReference type="NCBI Taxonomy" id="144538"/>
    <lineage>
        <taxon>Eukaryota</taxon>
        <taxon>Fungi</taxon>
        <taxon>Fungi incertae sedis</taxon>
        <taxon>Mucoromycota</taxon>
        <taxon>Glomeromycotina</taxon>
        <taxon>Glomeromycetes</taxon>
        <taxon>Paraglomerales</taxon>
        <taxon>Paraglomeraceae</taxon>
        <taxon>Paraglomus</taxon>
    </lineage>
</organism>
<dbReference type="InterPro" id="IPR017907">
    <property type="entry name" value="Znf_RING_CS"/>
</dbReference>
<keyword evidence="4" id="KW-0479">Metal-binding</keyword>
<dbReference type="AlphaFoldDB" id="A0A9N9B4W9"/>
<proteinExistence type="predicted"/>
<keyword evidence="8" id="KW-0862">Zinc</keyword>
<dbReference type="InterPro" id="IPR044066">
    <property type="entry name" value="TRIAD_supradom"/>
</dbReference>
<dbReference type="GO" id="GO:0061630">
    <property type="term" value="F:ubiquitin protein ligase activity"/>
    <property type="evidence" value="ECO:0007669"/>
    <property type="project" value="UniProtKB-EC"/>
</dbReference>
<feature type="domain" description="RING-type" evidence="10">
    <location>
        <begin position="189"/>
        <end position="384"/>
    </location>
</feature>
<protein>
    <recommendedName>
        <fullName evidence="2">RBR-type E3 ubiquitin transferase</fullName>
        <ecNumber evidence="2">2.3.2.31</ecNumber>
    </recommendedName>
</protein>
<keyword evidence="3" id="KW-0808">Transferase</keyword>
<name>A0A9N9B4W9_9GLOM</name>
<keyword evidence="7" id="KW-0833">Ubl conjugation pathway</keyword>
<evidence type="ECO:0000256" key="8">
    <source>
        <dbReference type="ARBA" id="ARBA00022833"/>
    </source>
</evidence>
<evidence type="ECO:0000256" key="7">
    <source>
        <dbReference type="ARBA" id="ARBA00022786"/>
    </source>
</evidence>
<dbReference type="Proteomes" id="UP000789739">
    <property type="component" value="Unassembled WGS sequence"/>
</dbReference>
<evidence type="ECO:0000256" key="6">
    <source>
        <dbReference type="ARBA" id="ARBA00022771"/>
    </source>
</evidence>
<reference evidence="11" key="1">
    <citation type="submission" date="2021-06" db="EMBL/GenBank/DDBJ databases">
        <authorList>
            <person name="Kallberg Y."/>
            <person name="Tangrot J."/>
            <person name="Rosling A."/>
        </authorList>
    </citation>
    <scope>NUCLEOTIDE SEQUENCE</scope>
    <source>
        <strain evidence="11">BR232B</strain>
    </source>
</reference>
<evidence type="ECO:0000259" key="10">
    <source>
        <dbReference type="PROSITE" id="PS51873"/>
    </source>
</evidence>
<keyword evidence="5" id="KW-0677">Repeat</keyword>
<dbReference type="EMBL" id="CAJVPI010000593">
    <property type="protein sequence ID" value="CAG8553583.1"/>
    <property type="molecule type" value="Genomic_DNA"/>
</dbReference>
<accession>A0A9N9B4W9</accession>
<dbReference type="EC" id="2.3.2.31" evidence="2"/>
<dbReference type="InterPro" id="IPR002867">
    <property type="entry name" value="IBR_dom"/>
</dbReference>
<evidence type="ECO:0000256" key="1">
    <source>
        <dbReference type="ARBA" id="ARBA00001798"/>
    </source>
</evidence>
<evidence type="ECO:0000256" key="9">
    <source>
        <dbReference type="SAM" id="MobiDB-lite"/>
    </source>
</evidence>
<dbReference type="PANTHER" id="PTHR11685">
    <property type="entry name" value="RBR FAMILY RING FINGER AND IBR DOMAIN-CONTAINING"/>
    <property type="match status" value="1"/>
</dbReference>
<dbReference type="CDD" id="cd22584">
    <property type="entry name" value="Rcat_RBR_unk"/>
    <property type="match status" value="1"/>
</dbReference>